<sequence>MSSTNSNLPLSEAEEDEIRGYERIVAFAEEVMAGNHPRVKKPAHMLPASNTAQVSSTSAASSRSIIDFRRDYFKDLGIQQHVKQDSIIRAFKSKVNKIGSESKAGRTKLQYGNLTW</sequence>
<evidence type="ECO:0000313" key="1">
    <source>
        <dbReference type="EMBL" id="CZT03117.1"/>
    </source>
</evidence>
<protein>
    <submittedName>
        <fullName evidence="1">Uncharacterized protein</fullName>
    </submittedName>
</protein>
<dbReference type="AlphaFoldDB" id="A0A1E1L0U2"/>
<dbReference type="Proteomes" id="UP000178912">
    <property type="component" value="Unassembled WGS sequence"/>
</dbReference>
<dbReference type="OrthoDB" id="3564072at2759"/>
<organism evidence="1 2">
    <name type="scientific">Rhynchosporium agropyri</name>
    <dbReference type="NCBI Taxonomy" id="914238"/>
    <lineage>
        <taxon>Eukaryota</taxon>
        <taxon>Fungi</taxon>
        <taxon>Dikarya</taxon>
        <taxon>Ascomycota</taxon>
        <taxon>Pezizomycotina</taxon>
        <taxon>Leotiomycetes</taxon>
        <taxon>Helotiales</taxon>
        <taxon>Ploettnerulaceae</taxon>
        <taxon>Rhynchosporium</taxon>
    </lineage>
</organism>
<reference evidence="2" key="1">
    <citation type="submission" date="2016-03" db="EMBL/GenBank/DDBJ databases">
        <authorList>
            <person name="Guldener U."/>
        </authorList>
    </citation>
    <scope>NUCLEOTIDE SEQUENCE [LARGE SCALE GENOMIC DNA]</scope>
    <source>
        <strain evidence="2">04CH-RAC-A.6.1</strain>
    </source>
</reference>
<evidence type="ECO:0000313" key="2">
    <source>
        <dbReference type="Proteomes" id="UP000178912"/>
    </source>
</evidence>
<dbReference type="EMBL" id="FJUX01000059">
    <property type="protein sequence ID" value="CZT03117.1"/>
    <property type="molecule type" value="Genomic_DNA"/>
</dbReference>
<gene>
    <name evidence="1" type="ORF">RAG0_09987</name>
</gene>
<proteinExistence type="predicted"/>
<name>A0A1E1L0U2_9HELO</name>
<keyword evidence="2" id="KW-1185">Reference proteome</keyword>
<accession>A0A1E1L0U2</accession>